<dbReference type="GO" id="GO:0015833">
    <property type="term" value="P:peptide transport"/>
    <property type="evidence" value="ECO:0007669"/>
    <property type="project" value="TreeGrafter"/>
</dbReference>
<dbReference type="GO" id="GO:0043190">
    <property type="term" value="C:ATP-binding cassette (ABC) transporter complex"/>
    <property type="evidence" value="ECO:0007669"/>
    <property type="project" value="InterPro"/>
</dbReference>
<dbReference type="PANTHER" id="PTHR30290:SF34">
    <property type="entry name" value="ABC TRANSPORTER, PERIPLASMIC OLIGO-PEPTIDE BINDING PROTEIN, PUTATIVE-RELATED"/>
    <property type="match status" value="1"/>
</dbReference>
<dbReference type="RefSeq" id="WP_043869705.1">
    <property type="nucleotide sequence ID" value="NZ_CP004393.1"/>
</dbReference>
<dbReference type="Pfam" id="PF00496">
    <property type="entry name" value="SBP_bac_5"/>
    <property type="match status" value="1"/>
</dbReference>
<dbReference type="Gene3D" id="3.90.76.10">
    <property type="entry name" value="Dipeptide-binding Protein, Domain 1"/>
    <property type="match status" value="1"/>
</dbReference>
<protein>
    <submittedName>
        <fullName evidence="4">Twin-arginine translocation pathway signal</fullName>
    </submittedName>
</protein>
<accession>A0A0B5E1X4</accession>
<evidence type="ECO:0000259" key="3">
    <source>
        <dbReference type="Pfam" id="PF00496"/>
    </source>
</evidence>
<dbReference type="PROSITE" id="PS51318">
    <property type="entry name" value="TAT"/>
    <property type="match status" value="1"/>
</dbReference>
<dbReference type="InterPro" id="IPR000914">
    <property type="entry name" value="SBP_5_dom"/>
</dbReference>
<dbReference type="OrthoDB" id="9803988at2"/>
<evidence type="ECO:0000256" key="2">
    <source>
        <dbReference type="ARBA" id="ARBA00005695"/>
    </source>
</evidence>
<evidence type="ECO:0000313" key="5">
    <source>
        <dbReference type="Proteomes" id="UP000031521"/>
    </source>
</evidence>
<dbReference type="Gene3D" id="3.10.105.10">
    <property type="entry name" value="Dipeptide-binding Protein, Domain 3"/>
    <property type="match status" value="1"/>
</dbReference>
<dbReference type="EMBL" id="CP004393">
    <property type="protein sequence ID" value="AJE47051.1"/>
    <property type="molecule type" value="Genomic_DNA"/>
</dbReference>
<organism evidence="4 5">
    <name type="scientific">Celeribacter indicus</name>
    <dbReference type="NCBI Taxonomy" id="1208324"/>
    <lineage>
        <taxon>Bacteria</taxon>
        <taxon>Pseudomonadati</taxon>
        <taxon>Pseudomonadota</taxon>
        <taxon>Alphaproteobacteria</taxon>
        <taxon>Rhodobacterales</taxon>
        <taxon>Roseobacteraceae</taxon>
        <taxon>Celeribacter</taxon>
    </lineage>
</organism>
<comment type="subcellular location">
    <subcellularLocation>
        <location evidence="1">Periplasm</location>
    </subcellularLocation>
</comment>
<dbReference type="KEGG" id="cid:P73_2336"/>
<dbReference type="GO" id="GO:0030288">
    <property type="term" value="C:outer membrane-bounded periplasmic space"/>
    <property type="evidence" value="ECO:0007669"/>
    <property type="project" value="UniProtKB-ARBA"/>
</dbReference>
<dbReference type="PANTHER" id="PTHR30290">
    <property type="entry name" value="PERIPLASMIC BINDING COMPONENT OF ABC TRANSPORTER"/>
    <property type="match status" value="1"/>
</dbReference>
<name>A0A0B5E1X4_9RHOB</name>
<dbReference type="AlphaFoldDB" id="A0A0B5E1X4"/>
<dbReference type="CDD" id="cd08512">
    <property type="entry name" value="PBP2_NikA_DppA_OppA_like_7"/>
    <property type="match status" value="1"/>
</dbReference>
<dbReference type="SUPFAM" id="SSF53850">
    <property type="entry name" value="Periplasmic binding protein-like II"/>
    <property type="match status" value="1"/>
</dbReference>
<reference evidence="4 5" key="1">
    <citation type="journal article" date="2014" name="Int. J. Syst. Evol. Microbiol.">
        <title>Celeribacter indicus sp. nov., a polycyclic aromatic hydrocarbon-degrading bacterium from deep-sea sediment and reclassification of Huaishuia halophila as Celeribacter halophilus comb. nov.</title>
        <authorList>
            <person name="Lai Q."/>
            <person name="Cao J."/>
            <person name="Yuan J."/>
            <person name="Li F."/>
            <person name="Shao Z."/>
        </authorList>
    </citation>
    <scope>NUCLEOTIDE SEQUENCE [LARGE SCALE GENOMIC DNA]</scope>
    <source>
        <strain evidence="4">P73</strain>
    </source>
</reference>
<dbReference type="GO" id="GO:1904680">
    <property type="term" value="F:peptide transmembrane transporter activity"/>
    <property type="evidence" value="ECO:0007669"/>
    <property type="project" value="TreeGrafter"/>
</dbReference>
<dbReference type="InterPro" id="IPR039424">
    <property type="entry name" value="SBP_5"/>
</dbReference>
<sequence>MSRLSRRQLLMTSAGLGLLSGFGGMPMGAFAQEPRTLRLADGNIGQADPHKPVDFPGSILMFNLYDFLVRPMPGGELEPSVAEAWEISEDGTVYIFHIRDGITFHDGSPLTAEDVVFSANRLLTMKRGYSYLFSSVDKVEEVDGAAVFTLNEPFAPFLAALVRLAIVNKRLVMANLAEGGFGDLGDYGEAFLSTSDAGSGPYMIDEHDPQTGTVMAINTDYFGGFAENPPEVIRSRFGVEAVTVRQLMPRREIDLTRLPLPPEIVTALAREEGVSIGQDRKPGMFHFKMNTQKAPLDDVNVRKAIAHIFDYDQIYGLLNVAGNQQGIPVRGPIPTGVPGFDPDVSLLKKDAEAAKAAMAASKYAGQNLELDLVWFKGMALQEKYALLLQANLAELGISLNISSAPWPQIVEMATSPEASPHLACVSTSMSTTDVDSMIWGEYHSSAAGTYLSMHWLQMPEIDAMLEEGRQLTDPAARETVYRELAAKIREQYPSVFLYQPTDLVAYQEYLKVPGFGDPAQSVPIMAGNYQYHRMSMA</sequence>
<dbReference type="STRING" id="1208324.P73_2336"/>
<dbReference type="InterPro" id="IPR006311">
    <property type="entry name" value="TAT_signal"/>
</dbReference>
<evidence type="ECO:0000313" key="4">
    <source>
        <dbReference type="EMBL" id="AJE47051.1"/>
    </source>
</evidence>
<dbReference type="Gene3D" id="3.40.190.10">
    <property type="entry name" value="Periplasmic binding protein-like II"/>
    <property type="match status" value="1"/>
</dbReference>
<evidence type="ECO:0000256" key="1">
    <source>
        <dbReference type="ARBA" id="ARBA00004418"/>
    </source>
</evidence>
<proteinExistence type="inferred from homology"/>
<dbReference type="HOGENOM" id="CLU_017028_7_4_5"/>
<keyword evidence="5" id="KW-1185">Reference proteome</keyword>
<comment type="similarity">
    <text evidence="2">Belongs to the bacterial solute-binding protein 5 family.</text>
</comment>
<gene>
    <name evidence="4" type="ORF">P73_2336</name>
</gene>
<dbReference type="PIRSF" id="PIRSF002741">
    <property type="entry name" value="MppA"/>
    <property type="match status" value="1"/>
</dbReference>
<feature type="domain" description="Solute-binding protein family 5" evidence="3">
    <location>
        <begin position="76"/>
        <end position="445"/>
    </location>
</feature>
<dbReference type="Proteomes" id="UP000031521">
    <property type="component" value="Chromosome"/>
</dbReference>
<dbReference type="InterPro" id="IPR030678">
    <property type="entry name" value="Peptide/Ni-bd"/>
</dbReference>